<gene>
    <name evidence="3" type="ORF">C1H76_5005</name>
</gene>
<name>A0A4U7AXG0_9PEZI</name>
<organism evidence="3 4">
    <name type="scientific">Elsinoe australis</name>
    <dbReference type="NCBI Taxonomy" id="40998"/>
    <lineage>
        <taxon>Eukaryota</taxon>
        <taxon>Fungi</taxon>
        <taxon>Dikarya</taxon>
        <taxon>Ascomycota</taxon>
        <taxon>Pezizomycotina</taxon>
        <taxon>Dothideomycetes</taxon>
        <taxon>Dothideomycetidae</taxon>
        <taxon>Myriangiales</taxon>
        <taxon>Elsinoaceae</taxon>
        <taxon>Elsinoe</taxon>
    </lineage>
</organism>
<evidence type="ECO:0000256" key="2">
    <source>
        <dbReference type="SAM" id="MobiDB-lite"/>
    </source>
</evidence>
<dbReference type="PANTHER" id="PTHR24305:SF223">
    <property type="entry name" value="CYTOCHROME P450-DIT2"/>
    <property type="match status" value="1"/>
</dbReference>
<dbReference type="InterPro" id="IPR001128">
    <property type="entry name" value="Cyt_P450"/>
</dbReference>
<dbReference type="AlphaFoldDB" id="A0A4U7AXG0"/>
<feature type="region of interest" description="Disordered" evidence="2">
    <location>
        <begin position="473"/>
        <end position="498"/>
    </location>
</feature>
<dbReference type="GO" id="GO:0016705">
    <property type="term" value="F:oxidoreductase activity, acting on paired donors, with incorporation or reduction of molecular oxygen"/>
    <property type="evidence" value="ECO:0007669"/>
    <property type="project" value="InterPro"/>
</dbReference>
<keyword evidence="3" id="KW-0503">Monooxygenase</keyword>
<dbReference type="Proteomes" id="UP000308133">
    <property type="component" value="Unassembled WGS sequence"/>
</dbReference>
<feature type="compositionally biased region" description="Polar residues" evidence="2">
    <location>
        <begin position="488"/>
        <end position="498"/>
    </location>
</feature>
<dbReference type="Gene3D" id="1.10.630.10">
    <property type="entry name" value="Cytochrome P450"/>
    <property type="match status" value="1"/>
</dbReference>
<dbReference type="SUPFAM" id="SSF48264">
    <property type="entry name" value="Cytochrome P450"/>
    <property type="match status" value="1"/>
</dbReference>
<evidence type="ECO:0000256" key="1">
    <source>
        <dbReference type="PIRSR" id="PIRSR602401-1"/>
    </source>
</evidence>
<dbReference type="InterPro" id="IPR036396">
    <property type="entry name" value="Cyt_P450_sf"/>
</dbReference>
<evidence type="ECO:0000313" key="4">
    <source>
        <dbReference type="Proteomes" id="UP000308133"/>
    </source>
</evidence>
<dbReference type="EMBL" id="PTQR01000060">
    <property type="protein sequence ID" value="TKX22969.1"/>
    <property type="molecule type" value="Genomic_DNA"/>
</dbReference>
<keyword evidence="1" id="KW-0349">Heme</keyword>
<keyword evidence="1" id="KW-0408">Iron</keyword>
<dbReference type="Pfam" id="PF00067">
    <property type="entry name" value="p450"/>
    <property type="match status" value="1"/>
</dbReference>
<accession>A0A4U7AXG0</accession>
<dbReference type="GO" id="GO:0005506">
    <property type="term" value="F:iron ion binding"/>
    <property type="evidence" value="ECO:0007669"/>
    <property type="project" value="InterPro"/>
</dbReference>
<comment type="caution">
    <text evidence="3">The sequence shown here is derived from an EMBL/GenBank/DDBJ whole genome shotgun (WGS) entry which is preliminary data.</text>
</comment>
<dbReference type="InterPro" id="IPR002401">
    <property type="entry name" value="Cyt_P450_E_grp-I"/>
</dbReference>
<dbReference type="InterPro" id="IPR050121">
    <property type="entry name" value="Cytochrome_P450_monoxygenase"/>
</dbReference>
<proteinExistence type="predicted"/>
<sequence>MASYPFYLLCTVLCLLAYPVYLTTCNLQTARRLGLPVIITPLTWQSNLWQPLAPLFSFIQHIPILGSWYRYSLFSWTFDDAGRTNERLGSAVAIVSPFPLEIILADPLASQDVFMKWKEYIKPGDIYKIFEVFGPNSNTVNGQDWMRHRKIGSIGFCEANCKIVWKEGIRQAESMIALFNQGDEVNSADVDLKTMQDNINLLAMHVLMAAGFGREYDFGPEGLKKDEPGFSMSYGHSLEVLLRNILFTILFSTLKAPEWLLPTTLRELKTARGAFMKHMEAKVQEEKDAFAQEKNGSGESHLGDTLVASLVRANEKAKEESDASLRFVLNDEELFGNIFIYNLAGFETTSTQLTYSLPLLAANPDVQDWIREEIDDVMSRTSSYEEAYPQLVRTLAVMYETLRLYGAVQQLPRTCPSPTPLRLKSTTLDLPPHTLVSINLPALHRSPAFWGPDANEWKPKRWIRVLASEAQLNGNDHDEGRAKKTKQRGSATHATTRSDGTVEVLDGAGPDGESFVAWLNGPRMCPGRKFSQVEFVSVLVAVVRGWRIEVGEGMGGGDGETRRRLQRVVQDSTFNLTPKIREPRAGKVRFVRRER</sequence>
<keyword evidence="1" id="KW-0479">Metal-binding</keyword>
<comment type="cofactor">
    <cofactor evidence="1">
        <name>heme</name>
        <dbReference type="ChEBI" id="CHEBI:30413"/>
    </cofactor>
</comment>
<dbReference type="GO" id="GO:0004497">
    <property type="term" value="F:monooxygenase activity"/>
    <property type="evidence" value="ECO:0007669"/>
    <property type="project" value="UniProtKB-KW"/>
</dbReference>
<dbReference type="PRINTS" id="PR00463">
    <property type="entry name" value="EP450I"/>
</dbReference>
<evidence type="ECO:0000313" key="3">
    <source>
        <dbReference type="EMBL" id="TKX22969.1"/>
    </source>
</evidence>
<reference evidence="3 4" key="1">
    <citation type="submission" date="2018-02" db="EMBL/GenBank/DDBJ databases">
        <title>Draft genome sequences of Elsinoe sp., causing black scab on jojoba.</title>
        <authorList>
            <person name="Stodart B."/>
            <person name="Jeffress S."/>
            <person name="Ash G."/>
            <person name="Arun Chinnappa K."/>
        </authorList>
    </citation>
    <scope>NUCLEOTIDE SEQUENCE [LARGE SCALE GENOMIC DNA]</scope>
    <source>
        <strain evidence="3 4">Hillstone_2</strain>
    </source>
</reference>
<protein>
    <submittedName>
        <fullName evidence="3">Cytochrome P450 monooxygenase-like protein 26</fullName>
    </submittedName>
</protein>
<feature type="binding site" description="axial binding residue" evidence="1">
    <location>
        <position position="525"/>
    </location>
    <ligand>
        <name>heme</name>
        <dbReference type="ChEBI" id="CHEBI:30413"/>
    </ligand>
    <ligandPart>
        <name>Fe</name>
        <dbReference type="ChEBI" id="CHEBI:18248"/>
    </ligandPart>
</feature>
<dbReference type="PANTHER" id="PTHR24305">
    <property type="entry name" value="CYTOCHROME P450"/>
    <property type="match status" value="1"/>
</dbReference>
<dbReference type="GO" id="GO:0020037">
    <property type="term" value="F:heme binding"/>
    <property type="evidence" value="ECO:0007669"/>
    <property type="project" value="InterPro"/>
</dbReference>
<keyword evidence="3" id="KW-0560">Oxidoreductase</keyword>